<keyword evidence="1" id="KW-0812">Transmembrane</keyword>
<keyword evidence="3" id="KW-1185">Reference proteome</keyword>
<keyword evidence="1" id="KW-1133">Transmembrane helix</keyword>
<proteinExistence type="predicted"/>
<sequence>MSTTTTNQDAYEPESTTSVMHLDALALAGAAAVVSAIAMLLLGVFGAIGVYEGAVEAMEQWHLFFEPTVVGTVAGMVEAAVISFVLVYAFAWLYNVFAR</sequence>
<feature type="transmembrane region" description="Helical" evidence="1">
    <location>
        <begin position="24"/>
        <end position="48"/>
    </location>
</feature>
<accession>A0A1I2W6L3</accession>
<protein>
    <submittedName>
        <fullName evidence="2">Uncharacterized protein</fullName>
    </submittedName>
</protein>
<gene>
    <name evidence="2" type="ORF">SAMN04488063_3410</name>
</gene>
<organism evidence="2 3">
    <name type="scientific">Halopelagius inordinatus</name>
    <dbReference type="NCBI Taxonomy" id="553467"/>
    <lineage>
        <taxon>Archaea</taxon>
        <taxon>Methanobacteriati</taxon>
        <taxon>Methanobacteriota</taxon>
        <taxon>Stenosarchaea group</taxon>
        <taxon>Halobacteria</taxon>
        <taxon>Halobacteriales</taxon>
        <taxon>Haloferacaceae</taxon>
    </lineage>
</organism>
<dbReference type="EMBL" id="FOOQ01000007">
    <property type="protein sequence ID" value="SFG95706.1"/>
    <property type="molecule type" value="Genomic_DNA"/>
</dbReference>
<keyword evidence="1" id="KW-0472">Membrane</keyword>
<dbReference type="STRING" id="553467.SAMN04488063_3410"/>
<dbReference type="Proteomes" id="UP000198876">
    <property type="component" value="Unassembled WGS sequence"/>
</dbReference>
<evidence type="ECO:0000313" key="2">
    <source>
        <dbReference type="EMBL" id="SFG95706.1"/>
    </source>
</evidence>
<dbReference type="AlphaFoldDB" id="A0A1I2W6L3"/>
<evidence type="ECO:0000256" key="1">
    <source>
        <dbReference type="SAM" id="Phobius"/>
    </source>
</evidence>
<name>A0A1I2W6L3_9EURY</name>
<evidence type="ECO:0000313" key="3">
    <source>
        <dbReference type="Proteomes" id="UP000198876"/>
    </source>
</evidence>
<feature type="transmembrane region" description="Helical" evidence="1">
    <location>
        <begin position="68"/>
        <end position="94"/>
    </location>
</feature>
<reference evidence="3" key="1">
    <citation type="submission" date="2016-10" db="EMBL/GenBank/DDBJ databases">
        <authorList>
            <person name="Varghese N."/>
            <person name="Submissions S."/>
        </authorList>
    </citation>
    <scope>NUCLEOTIDE SEQUENCE [LARGE SCALE GENOMIC DNA]</scope>
    <source>
        <strain evidence="3">CGMCC 1.7739</strain>
    </source>
</reference>